<protein>
    <submittedName>
        <fullName evidence="2">Uncharacterized protein</fullName>
    </submittedName>
</protein>
<evidence type="ECO:0000313" key="3">
    <source>
        <dbReference type="Proteomes" id="UP000006729"/>
    </source>
</evidence>
<keyword evidence="1" id="KW-0812">Transmembrane</keyword>
<accession>A0A2K1WT70</accession>
<dbReference type="Proteomes" id="UP000006729">
    <property type="component" value="Chromosome 19"/>
</dbReference>
<keyword evidence="3" id="KW-1185">Reference proteome</keyword>
<proteinExistence type="predicted"/>
<keyword evidence="1" id="KW-0472">Membrane</keyword>
<gene>
    <name evidence="2" type="ORF">POPTR_019G126100</name>
</gene>
<dbReference type="InParanoid" id="A0A2K1WT70"/>
<evidence type="ECO:0000256" key="1">
    <source>
        <dbReference type="SAM" id="Phobius"/>
    </source>
</evidence>
<dbReference type="AlphaFoldDB" id="A0A2K1WT70"/>
<organism evidence="2 3">
    <name type="scientific">Populus trichocarpa</name>
    <name type="common">Western balsam poplar</name>
    <name type="synonym">Populus balsamifera subsp. trichocarpa</name>
    <dbReference type="NCBI Taxonomy" id="3694"/>
    <lineage>
        <taxon>Eukaryota</taxon>
        <taxon>Viridiplantae</taxon>
        <taxon>Streptophyta</taxon>
        <taxon>Embryophyta</taxon>
        <taxon>Tracheophyta</taxon>
        <taxon>Spermatophyta</taxon>
        <taxon>Magnoliopsida</taxon>
        <taxon>eudicotyledons</taxon>
        <taxon>Gunneridae</taxon>
        <taxon>Pentapetalae</taxon>
        <taxon>rosids</taxon>
        <taxon>fabids</taxon>
        <taxon>Malpighiales</taxon>
        <taxon>Salicaceae</taxon>
        <taxon>Saliceae</taxon>
        <taxon>Populus</taxon>
    </lineage>
</organism>
<keyword evidence="1" id="KW-1133">Transmembrane helix</keyword>
<reference evidence="2 3" key="1">
    <citation type="journal article" date="2006" name="Science">
        <title>The genome of black cottonwood, Populus trichocarpa (Torr. &amp; Gray).</title>
        <authorList>
            <person name="Tuskan G.A."/>
            <person name="Difazio S."/>
            <person name="Jansson S."/>
            <person name="Bohlmann J."/>
            <person name="Grigoriev I."/>
            <person name="Hellsten U."/>
            <person name="Putnam N."/>
            <person name="Ralph S."/>
            <person name="Rombauts S."/>
            <person name="Salamov A."/>
            <person name="Schein J."/>
            <person name="Sterck L."/>
            <person name="Aerts A."/>
            <person name="Bhalerao R.R."/>
            <person name="Bhalerao R.P."/>
            <person name="Blaudez D."/>
            <person name="Boerjan W."/>
            <person name="Brun A."/>
            <person name="Brunner A."/>
            <person name="Busov V."/>
            <person name="Campbell M."/>
            <person name="Carlson J."/>
            <person name="Chalot M."/>
            <person name="Chapman J."/>
            <person name="Chen G.L."/>
            <person name="Cooper D."/>
            <person name="Coutinho P.M."/>
            <person name="Couturier J."/>
            <person name="Covert S."/>
            <person name="Cronk Q."/>
            <person name="Cunningham R."/>
            <person name="Davis J."/>
            <person name="Degroeve S."/>
            <person name="Dejardin A."/>
            <person name="Depamphilis C."/>
            <person name="Detter J."/>
            <person name="Dirks B."/>
            <person name="Dubchak I."/>
            <person name="Duplessis S."/>
            <person name="Ehlting J."/>
            <person name="Ellis B."/>
            <person name="Gendler K."/>
            <person name="Goodstein D."/>
            <person name="Gribskov M."/>
            <person name="Grimwood J."/>
            <person name="Groover A."/>
            <person name="Gunter L."/>
            <person name="Hamberger B."/>
            <person name="Heinze B."/>
            <person name="Helariutta Y."/>
            <person name="Henrissat B."/>
            <person name="Holligan D."/>
            <person name="Holt R."/>
            <person name="Huang W."/>
            <person name="Islam-Faridi N."/>
            <person name="Jones S."/>
            <person name="Jones-Rhoades M."/>
            <person name="Jorgensen R."/>
            <person name="Joshi C."/>
            <person name="Kangasjarvi J."/>
            <person name="Karlsson J."/>
            <person name="Kelleher C."/>
            <person name="Kirkpatrick R."/>
            <person name="Kirst M."/>
            <person name="Kohler A."/>
            <person name="Kalluri U."/>
            <person name="Larimer F."/>
            <person name="Leebens-Mack J."/>
            <person name="Leple J.C."/>
            <person name="Locascio P."/>
            <person name="Lou Y."/>
            <person name="Lucas S."/>
            <person name="Martin F."/>
            <person name="Montanini B."/>
            <person name="Napoli C."/>
            <person name="Nelson D.R."/>
            <person name="Nelson C."/>
            <person name="Nieminen K."/>
            <person name="Nilsson O."/>
            <person name="Pereda V."/>
            <person name="Peter G."/>
            <person name="Philippe R."/>
            <person name="Pilate G."/>
            <person name="Poliakov A."/>
            <person name="Razumovskaya J."/>
            <person name="Richardson P."/>
            <person name="Rinaldi C."/>
            <person name="Ritland K."/>
            <person name="Rouze P."/>
            <person name="Ryaboy D."/>
            <person name="Schmutz J."/>
            <person name="Schrader J."/>
            <person name="Segerman B."/>
            <person name="Shin H."/>
            <person name="Siddiqui A."/>
            <person name="Sterky F."/>
            <person name="Terry A."/>
            <person name="Tsai C.J."/>
            <person name="Uberbacher E."/>
            <person name="Unneberg P."/>
            <person name="Vahala J."/>
            <person name="Wall K."/>
            <person name="Wessler S."/>
            <person name="Yang G."/>
            <person name="Yin T."/>
            <person name="Douglas C."/>
            <person name="Marra M."/>
            <person name="Sandberg G."/>
            <person name="Van de Peer Y."/>
            <person name="Rokhsar D."/>
        </authorList>
    </citation>
    <scope>NUCLEOTIDE SEQUENCE [LARGE SCALE GENOMIC DNA]</scope>
    <source>
        <strain evidence="3">cv. Nisqually</strain>
    </source>
</reference>
<name>A0A2K1WT70_POPTR</name>
<feature type="transmembrane region" description="Helical" evidence="1">
    <location>
        <begin position="38"/>
        <end position="63"/>
    </location>
</feature>
<evidence type="ECO:0000313" key="2">
    <source>
        <dbReference type="EMBL" id="PNS91730.1"/>
    </source>
</evidence>
<sequence>MIYKRGRNTLIIYLIKPVQIELNENQAGWHSSQYSGRLMGLTCFIMWACILVQSNTTLVIFVWKLLRISDILF</sequence>
<dbReference type="EMBL" id="CM009308">
    <property type="protein sequence ID" value="PNS91730.1"/>
    <property type="molecule type" value="Genomic_DNA"/>
</dbReference>